<protein>
    <submittedName>
        <fullName evidence="2">Uncharacterized protein</fullName>
    </submittedName>
</protein>
<dbReference type="AlphaFoldDB" id="A0A2K8T262"/>
<dbReference type="KEGG" id="nfl:COO91_07840"/>
<feature type="region of interest" description="Disordered" evidence="1">
    <location>
        <begin position="20"/>
        <end position="39"/>
    </location>
</feature>
<keyword evidence="3" id="KW-1185">Reference proteome</keyword>
<dbReference type="Proteomes" id="UP000232003">
    <property type="component" value="Chromosome"/>
</dbReference>
<name>A0A2K8T262_9NOSO</name>
<sequence length="39" mass="4372">MLRLRKLWAVRPGAVAIQQGVMAQPKARQQSRKPSAQQS</sequence>
<accession>A0A2K8T262</accession>
<organism evidence="2 3">
    <name type="scientific">Nostoc flagelliforme CCNUN1</name>
    <dbReference type="NCBI Taxonomy" id="2038116"/>
    <lineage>
        <taxon>Bacteria</taxon>
        <taxon>Bacillati</taxon>
        <taxon>Cyanobacteriota</taxon>
        <taxon>Cyanophyceae</taxon>
        <taxon>Nostocales</taxon>
        <taxon>Nostocaceae</taxon>
        <taxon>Nostoc</taxon>
    </lineage>
</organism>
<dbReference type="EMBL" id="CP024785">
    <property type="protein sequence ID" value="AUB41771.1"/>
    <property type="molecule type" value="Genomic_DNA"/>
</dbReference>
<reference evidence="2 3" key="1">
    <citation type="submission" date="2017-11" db="EMBL/GenBank/DDBJ databases">
        <title>Complete genome of a free-living desiccation-tolerant cyanobacterium and its photosynthetic adaptation to extreme terrestrial habitat.</title>
        <authorList>
            <person name="Shang J."/>
        </authorList>
    </citation>
    <scope>NUCLEOTIDE SEQUENCE [LARGE SCALE GENOMIC DNA]</scope>
    <source>
        <strain evidence="2 3">CCNUN1</strain>
    </source>
</reference>
<evidence type="ECO:0000256" key="1">
    <source>
        <dbReference type="SAM" id="MobiDB-lite"/>
    </source>
</evidence>
<gene>
    <name evidence="2" type="ORF">COO91_07840</name>
</gene>
<proteinExistence type="predicted"/>
<evidence type="ECO:0000313" key="2">
    <source>
        <dbReference type="EMBL" id="AUB41771.1"/>
    </source>
</evidence>
<evidence type="ECO:0000313" key="3">
    <source>
        <dbReference type="Proteomes" id="UP000232003"/>
    </source>
</evidence>